<feature type="non-terminal residue" evidence="2">
    <location>
        <position position="1"/>
    </location>
</feature>
<evidence type="ECO:0000313" key="2">
    <source>
        <dbReference type="EMBL" id="RDX67029.1"/>
    </source>
</evidence>
<sequence length="94" mass="10620">MALTQKHILAAMVLVLLFSVAHVTQLSPGNGMGKCMGPCAKYPDCDGFCKQNHYEIGRCVHRGRRVKNRKEFANPTCLPFLQFEGDEFKRVEMC</sequence>
<accession>A0A371EMA7</accession>
<reference evidence="2" key="1">
    <citation type="submission" date="2018-05" db="EMBL/GenBank/DDBJ databases">
        <title>Draft genome of Mucuna pruriens seed.</title>
        <authorList>
            <person name="Nnadi N.E."/>
            <person name="Vos R."/>
            <person name="Hasami M.H."/>
            <person name="Devisetty U.K."/>
            <person name="Aguiy J.C."/>
        </authorList>
    </citation>
    <scope>NUCLEOTIDE SEQUENCE [LARGE SCALE GENOMIC DNA]</scope>
    <source>
        <strain evidence="2">JCA_2017</strain>
    </source>
</reference>
<evidence type="ECO:0000313" key="3">
    <source>
        <dbReference type="Proteomes" id="UP000257109"/>
    </source>
</evidence>
<name>A0A371EMA7_MUCPR</name>
<dbReference type="Proteomes" id="UP000257109">
    <property type="component" value="Unassembled WGS sequence"/>
</dbReference>
<organism evidence="2 3">
    <name type="scientific">Mucuna pruriens</name>
    <name type="common">Velvet bean</name>
    <name type="synonym">Dolichos pruriens</name>
    <dbReference type="NCBI Taxonomy" id="157652"/>
    <lineage>
        <taxon>Eukaryota</taxon>
        <taxon>Viridiplantae</taxon>
        <taxon>Streptophyta</taxon>
        <taxon>Embryophyta</taxon>
        <taxon>Tracheophyta</taxon>
        <taxon>Spermatophyta</taxon>
        <taxon>Magnoliopsida</taxon>
        <taxon>eudicotyledons</taxon>
        <taxon>Gunneridae</taxon>
        <taxon>Pentapetalae</taxon>
        <taxon>rosids</taxon>
        <taxon>fabids</taxon>
        <taxon>Fabales</taxon>
        <taxon>Fabaceae</taxon>
        <taxon>Papilionoideae</taxon>
        <taxon>50 kb inversion clade</taxon>
        <taxon>NPAAA clade</taxon>
        <taxon>indigoferoid/millettioid clade</taxon>
        <taxon>Phaseoleae</taxon>
        <taxon>Mucuna</taxon>
    </lineage>
</organism>
<evidence type="ECO:0000256" key="1">
    <source>
        <dbReference type="SAM" id="SignalP"/>
    </source>
</evidence>
<comment type="caution">
    <text evidence="2">The sequence shown here is derived from an EMBL/GenBank/DDBJ whole genome shotgun (WGS) entry which is preliminary data.</text>
</comment>
<gene>
    <name evidence="2" type="ORF">CR513_54142</name>
</gene>
<feature type="chain" id="PRO_5016779488" evidence="1">
    <location>
        <begin position="27"/>
        <end position="94"/>
    </location>
</feature>
<dbReference type="OrthoDB" id="1393604at2759"/>
<keyword evidence="3" id="KW-1185">Reference proteome</keyword>
<keyword evidence="1" id="KW-0732">Signal</keyword>
<protein>
    <submittedName>
        <fullName evidence="2">Uncharacterized protein</fullName>
    </submittedName>
</protein>
<dbReference type="EMBL" id="QJKJ01013154">
    <property type="protein sequence ID" value="RDX67029.1"/>
    <property type="molecule type" value="Genomic_DNA"/>
</dbReference>
<dbReference type="AlphaFoldDB" id="A0A371EMA7"/>
<feature type="signal peptide" evidence="1">
    <location>
        <begin position="1"/>
        <end position="26"/>
    </location>
</feature>
<proteinExistence type="predicted"/>